<dbReference type="Pfam" id="PF24016">
    <property type="entry name" value="DUF7330"/>
    <property type="match status" value="1"/>
</dbReference>
<evidence type="ECO:0000313" key="4">
    <source>
        <dbReference type="Proteomes" id="UP000807306"/>
    </source>
</evidence>
<dbReference type="AlphaFoldDB" id="A0A9P6EAL5"/>
<reference evidence="3" key="1">
    <citation type="submission" date="2020-11" db="EMBL/GenBank/DDBJ databases">
        <authorList>
            <consortium name="DOE Joint Genome Institute"/>
            <person name="Ahrendt S."/>
            <person name="Riley R."/>
            <person name="Andreopoulos W."/>
            <person name="Labutti K."/>
            <person name="Pangilinan J."/>
            <person name="Ruiz-Duenas F.J."/>
            <person name="Barrasa J.M."/>
            <person name="Sanchez-Garcia M."/>
            <person name="Camarero S."/>
            <person name="Miyauchi S."/>
            <person name="Serrano A."/>
            <person name="Linde D."/>
            <person name="Babiker R."/>
            <person name="Drula E."/>
            <person name="Ayuso-Fernandez I."/>
            <person name="Pacheco R."/>
            <person name="Padilla G."/>
            <person name="Ferreira P."/>
            <person name="Barriuso J."/>
            <person name="Kellner H."/>
            <person name="Castanera R."/>
            <person name="Alfaro M."/>
            <person name="Ramirez L."/>
            <person name="Pisabarro A.G."/>
            <person name="Kuo A."/>
            <person name="Tritt A."/>
            <person name="Lipzen A."/>
            <person name="He G."/>
            <person name="Yan M."/>
            <person name="Ng V."/>
            <person name="Cullen D."/>
            <person name="Martin F."/>
            <person name="Rosso M.-N."/>
            <person name="Henrissat B."/>
            <person name="Hibbett D."/>
            <person name="Martinez A.T."/>
            <person name="Grigoriev I.V."/>
        </authorList>
    </citation>
    <scope>NUCLEOTIDE SEQUENCE</scope>
    <source>
        <strain evidence="3">CBS 506.95</strain>
    </source>
</reference>
<keyword evidence="4" id="KW-1185">Reference proteome</keyword>
<feature type="region of interest" description="Disordered" evidence="1">
    <location>
        <begin position="1"/>
        <end position="30"/>
    </location>
</feature>
<dbReference type="OrthoDB" id="2593559at2759"/>
<gene>
    <name evidence="3" type="ORF">CPB83DRAFT_897058</name>
</gene>
<dbReference type="EMBL" id="MU157884">
    <property type="protein sequence ID" value="KAF9525462.1"/>
    <property type="molecule type" value="Genomic_DNA"/>
</dbReference>
<dbReference type="InterPro" id="IPR055754">
    <property type="entry name" value="DUF7330"/>
</dbReference>
<proteinExistence type="predicted"/>
<comment type="caution">
    <text evidence="3">The sequence shown here is derived from an EMBL/GenBank/DDBJ whole genome shotgun (WGS) entry which is preliminary data.</text>
</comment>
<evidence type="ECO:0000313" key="3">
    <source>
        <dbReference type="EMBL" id="KAF9525462.1"/>
    </source>
</evidence>
<accession>A0A9P6EAL5</accession>
<feature type="domain" description="DUF7330" evidence="2">
    <location>
        <begin position="48"/>
        <end position="254"/>
    </location>
</feature>
<evidence type="ECO:0000259" key="2">
    <source>
        <dbReference type="Pfam" id="PF24016"/>
    </source>
</evidence>
<name>A0A9P6EAL5_9AGAR</name>
<evidence type="ECO:0000256" key="1">
    <source>
        <dbReference type="SAM" id="MobiDB-lite"/>
    </source>
</evidence>
<dbReference type="Proteomes" id="UP000807306">
    <property type="component" value="Unassembled WGS sequence"/>
</dbReference>
<protein>
    <recommendedName>
        <fullName evidence="2">DUF7330 domain-containing protein</fullName>
    </recommendedName>
</protein>
<organism evidence="3 4">
    <name type="scientific">Crepidotus variabilis</name>
    <dbReference type="NCBI Taxonomy" id="179855"/>
    <lineage>
        <taxon>Eukaryota</taxon>
        <taxon>Fungi</taxon>
        <taxon>Dikarya</taxon>
        <taxon>Basidiomycota</taxon>
        <taxon>Agaricomycotina</taxon>
        <taxon>Agaricomycetes</taxon>
        <taxon>Agaricomycetidae</taxon>
        <taxon>Agaricales</taxon>
        <taxon>Agaricineae</taxon>
        <taxon>Crepidotaceae</taxon>
        <taxon>Crepidotus</taxon>
    </lineage>
</organism>
<sequence>MVSHHPQQTQQQMTSGSAPPSYNSSENVSHLHSNAATLRLPAGVKPSNFVRVSRPKPIVGVWVVDPSMKMAIDVFPSSINLDSTPDYSLDERPNIELECTAPNGSMFADIFVLPTPPPTSQSVSSSVRRVEESEWATIMLKTSGWMKLRLHDASPTTKHKDRLPIDAKAKSGGAMKLYLPRSFCGPLHLQAKKRVWYSSAIKAQLTPLLEVDQNHMVFVGSFEPNLWEGWQKWKGDSFSGDAGAASIDVYFDDEGDIPTSESSCVCI</sequence>